<keyword evidence="2" id="KW-0418">Kinase</keyword>
<organism evidence="2 3">
    <name type="scientific">Salix koriyanagi</name>
    <dbReference type="NCBI Taxonomy" id="2511006"/>
    <lineage>
        <taxon>Eukaryota</taxon>
        <taxon>Viridiplantae</taxon>
        <taxon>Streptophyta</taxon>
        <taxon>Embryophyta</taxon>
        <taxon>Tracheophyta</taxon>
        <taxon>Spermatophyta</taxon>
        <taxon>Magnoliopsida</taxon>
        <taxon>eudicotyledons</taxon>
        <taxon>Gunneridae</taxon>
        <taxon>Pentapetalae</taxon>
        <taxon>rosids</taxon>
        <taxon>fabids</taxon>
        <taxon>Malpighiales</taxon>
        <taxon>Salicaceae</taxon>
        <taxon>Saliceae</taxon>
        <taxon>Salix</taxon>
    </lineage>
</organism>
<comment type="caution">
    <text evidence="2">The sequence shown here is derived from an EMBL/GenBank/DDBJ whole genome shotgun (WGS) entry which is preliminary data.</text>
</comment>
<reference evidence="2" key="2">
    <citation type="journal article" date="2023" name="Int. J. Mol. Sci.">
        <title>De Novo Assembly and Annotation of 11 Diverse Shrub Willow (Salix) Genomes Reveals Novel Gene Organization in Sex-Linked Regions.</title>
        <authorList>
            <person name="Hyden B."/>
            <person name="Feng K."/>
            <person name="Yates T.B."/>
            <person name="Jawdy S."/>
            <person name="Cereghino C."/>
            <person name="Smart L.B."/>
            <person name="Muchero W."/>
        </authorList>
    </citation>
    <scope>NUCLEOTIDE SEQUENCE</scope>
    <source>
        <tissue evidence="2">Shoot tip</tissue>
    </source>
</reference>
<dbReference type="EMBL" id="JAPFFM010000009">
    <property type="protein sequence ID" value="KAJ6746162.1"/>
    <property type="molecule type" value="Genomic_DNA"/>
</dbReference>
<keyword evidence="3" id="KW-1185">Reference proteome</keyword>
<evidence type="ECO:0000256" key="1">
    <source>
        <dbReference type="ARBA" id="ARBA00022729"/>
    </source>
</evidence>
<dbReference type="InterPro" id="IPR032675">
    <property type="entry name" value="LRR_dom_sf"/>
</dbReference>
<dbReference type="SUPFAM" id="SSF52058">
    <property type="entry name" value="L domain-like"/>
    <property type="match status" value="1"/>
</dbReference>
<dbReference type="AlphaFoldDB" id="A0A9Q0VCS3"/>
<dbReference type="PANTHER" id="PTHR48060">
    <property type="entry name" value="DNA DAMAGE-REPAIR/TOLERATION PROTEIN DRT100"/>
    <property type="match status" value="1"/>
</dbReference>
<gene>
    <name evidence="2" type="ORF">OIU74_028761</name>
</gene>
<name>A0A9Q0VCS3_9ROSI</name>
<dbReference type="GO" id="GO:0016301">
    <property type="term" value="F:kinase activity"/>
    <property type="evidence" value="ECO:0007669"/>
    <property type="project" value="UniProtKB-KW"/>
</dbReference>
<sequence>MEIFHCLYFGVLLTLTFIVAVVVATDPYSVALLSLKSELSLDDWSVPPGGNTGEKVQACSWSGVKCNKNSTVVISLDLSTKNLGGELSGERFSVFTELVDLNFGYNSFSGQLLVGIFNLTNLKVFDISETIFSDPVSGGNLRSSKLRLYLMPSSNGFYGRLPVEIPQLEHLKILNMAGSYFDGPIPSRVWFFQEP</sequence>
<reference evidence="2" key="1">
    <citation type="submission" date="2022-11" db="EMBL/GenBank/DDBJ databases">
        <authorList>
            <person name="Hyden B.L."/>
            <person name="Feng K."/>
            <person name="Yates T."/>
            <person name="Jawdy S."/>
            <person name="Smart L.B."/>
            <person name="Muchero W."/>
        </authorList>
    </citation>
    <scope>NUCLEOTIDE SEQUENCE</scope>
    <source>
        <tissue evidence="2">Shoot tip</tissue>
    </source>
</reference>
<dbReference type="PANTHER" id="PTHR48060:SF24">
    <property type="entry name" value="NON-SPECIFIC SERINE_THREONINE PROTEIN KINASE"/>
    <property type="match status" value="1"/>
</dbReference>
<keyword evidence="2" id="KW-0675">Receptor</keyword>
<keyword evidence="1" id="KW-0732">Signal</keyword>
<accession>A0A9Q0VCS3</accession>
<keyword evidence="2" id="KW-0808">Transferase</keyword>
<protein>
    <submittedName>
        <fullName evidence="2">LEUCINE-RICH REPEAT RECEPTOR-LIKE PROTEIN KINASE</fullName>
    </submittedName>
</protein>
<evidence type="ECO:0000313" key="2">
    <source>
        <dbReference type="EMBL" id="KAJ6746162.1"/>
    </source>
</evidence>
<dbReference type="InterPro" id="IPR053211">
    <property type="entry name" value="DNA_repair-toleration"/>
</dbReference>
<evidence type="ECO:0000313" key="3">
    <source>
        <dbReference type="Proteomes" id="UP001151752"/>
    </source>
</evidence>
<dbReference type="Proteomes" id="UP001151752">
    <property type="component" value="Chromosome 6"/>
</dbReference>
<proteinExistence type="predicted"/>
<dbReference type="Gene3D" id="3.80.10.10">
    <property type="entry name" value="Ribonuclease Inhibitor"/>
    <property type="match status" value="1"/>
</dbReference>